<dbReference type="OrthoDB" id="148799at2"/>
<reference evidence="1 2" key="1">
    <citation type="submission" date="2018-01" db="EMBL/GenBank/DDBJ databases">
        <title>Draft genome sequence of Jishengella endophytica.</title>
        <authorList>
            <person name="Sahin N."/>
            <person name="Ay H."/>
            <person name="Saygin H."/>
        </authorList>
    </citation>
    <scope>NUCLEOTIDE SEQUENCE [LARGE SCALE GENOMIC DNA]</scope>
    <source>
        <strain evidence="1 2">DSM 45430</strain>
    </source>
</reference>
<name>A0A2W2C7C8_9ACTN</name>
<organism evidence="1 2">
    <name type="scientific">Micromonospora endophytica</name>
    <dbReference type="NCBI Taxonomy" id="515350"/>
    <lineage>
        <taxon>Bacteria</taxon>
        <taxon>Bacillati</taxon>
        <taxon>Actinomycetota</taxon>
        <taxon>Actinomycetes</taxon>
        <taxon>Micromonosporales</taxon>
        <taxon>Micromonosporaceae</taxon>
        <taxon>Micromonospora</taxon>
    </lineage>
</organism>
<protein>
    <submittedName>
        <fullName evidence="1">Uncharacterized protein</fullName>
    </submittedName>
</protein>
<accession>A0A2W2C7C8</accession>
<comment type="caution">
    <text evidence="1">The sequence shown here is derived from an EMBL/GenBank/DDBJ whole genome shotgun (WGS) entry which is preliminary data.</text>
</comment>
<keyword evidence="2" id="KW-1185">Reference proteome</keyword>
<gene>
    <name evidence="1" type="ORF">C1I93_25705</name>
</gene>
<evidence type="ECO:0000313" key="2">
    <source>
        <dbReference type="Proteomes" id="UP000248627"/>
    </source>
</evidence>
<dbReference type="AlphaFoldDB" id="A0A2W2C7C8"/>
<dbReference type="RefSeq" id="WP_111245867.1">
    <property type="nucleotide sequence ID" value="NZ_AP023358.1"/>
</dbReference>
<evidence type="ECO:0000313" key="1">
    <source>
        <dbReference type="EMBL" id="PZF87848.1"/>
    </source>
</evidence>
<dbReference type="Proteomes" id="UP000248627">
    <property type="component" value="Unassembled WGS sequence"/>
</dbReference>
<sequence length="93" mass="9768">MDQGRKNLSRYAAPGRLTSPGAYAELVEAVPTDPAGIARTLQGLVIHEHLVGEYGVTLSDADRQSVHLRPGSWSPATRGHAAVPATPTRTPSG</sequence>
<proteinExistence type="predicted"/>
<dbReference type="EMBL" id="POTX01000254">
    <property type="protein sequence ID" value="PZF87848.1"/>
    <property type="molecule type" value="Genomic_DNA"/>
</dbReference>